<name>A0A0C3S9D7_PHLG1</name>
<reference evidence="1 2" key="1">
    <citation type="journal article" date="2014" name="PLoS Genet.">
        <title>Analysis of the Phlebiopsis gigantea genome, transcriptome and secretome provides insight into its pioneer colonization strategies of wood.</title>
        <authorList>
            <person name="Hori C."/>
            <person name="Ishida T."/>
            <person name="Igarashi K."/>
            <person name="Samejima M."/>
            <person name="Suzuki H."/>
            <person name="Master E."/>
            <person name="Ferreira P."/>
            <person name="Ruiz-Duenas F.J."/>
            <person name="Held B."/>
            <person name="Canessa P."/>
            <person name="Larrondo L.F."/>
            <person name="Schmoll M."/>
            <person name="Druzhinina I.S."/>
            <person name="Kubicek C.P."/>
            <person name="Gaskell J.A."/>
            <person name="Kersten P."/>
            <person name="St John F."/>
            <person name="Glasner J."/>
            <person name="Sabat G."/>
            <person name="Splinter BonDurant S."/>
            <person name="Syed K."/>
            <person name="Yadav J."/>
            <person name="Mgbeahuruike A.C."/>
            <person name="Kovalchuk A."/>
            <person name="Asiegbu F.O."/>
            <person name="Lackner G."/>
            <person name="Hoffmeister D."/>
            <person name="Rencoret J."/>
            <person name="Gutierrez A."/>
            <person name="Sun H."/>
            <person name="Lindquist E."/>
            <person name="Barry K."/>
            <person name="Riley R."/>
            <person name="Grigoriev I.V."/>
            <person name="Henrissat B."/>
            <person name="Kues U."/>
            <person name="Berka R.M."/>
            <person name="Martinez A.T."/>
            <person name="Covert S.F."/>
            <person name="Blanchette R.A."/>
            <person name="Cullen D."/>
        </authorList>
    </citation>
    <scope>NUCLEOTIDE SEQUENCE [LARGE SCALE GENOMIC DNA]</scope>
    <source>
        <strain evidence="1 2">11061_1 CR5-6</strain>
    </source>
</reference>
<keyword evidence="2" id="KW-1185">Reference proteome</keyword>
<dbReference type="AlphaFoldDB" id="A0A0C3S9D7"/>
<protein>
    <submittedName>
        <fullName evidence="1">Uncharacterized protein</fullName>
    </submittedName>
</protein>
<accession>A0A0C3S9D7</accession>
<evidence type="ECO:0000313" key="2">
    <source>
        <dbReference type="Proteomes" id="UP000053257"/>
    </source>
</evidence>
<evidence type="ECO:0000313" key="1">
    <source>
        <dbReference type="EMBL" id="KIP06110.1"/>
    </source>
</evidence>
<sequence>MYVSAECTLYALRQAEICCETVSSADMMLHLERQDAMHAFDSTYTLPTFDRRQARSVILCRVHRLNELVGACNFAAQIFTPNNSADSVRLAADVMGHDAMQWLFARATSYYVLMKLYLKGSELTRPHSEPLMPIFELTAHRLAQHARAWVCVAADGRGLGSAEPTHHLAPPVLGGLHRQCSRAHSARRQGHLLVRPRDQAKAFHRRFARYETGSRFTYRYAIVRCDPAAVTI</sequence>
<dbReference type="EMBL" id="KN840525">
    <property type="protein sequence ID" value="KIP06110.1"/>
    <property type="molecule type" value="Genomic_DNA"/>
</dbReference>
<dbReference type="Proteomes" id="UP000053257">
    <property type="component" value="Unassembled WGS sequence"/>
</dbReference>
<gene>
    <name evidence="1" type="ORF">PHLGIDRAFT_516100</name>
</gene>
<dbReference type="HOGENOM" id="CLU_1195262_0_0_1"/>
<proteinExistence type="predicted"/>
<organism evidence="1 2">
    <name type="scientific">Phlebiopsis gigantea (strain 11061_1 CR5-6)</name>
    <name type="common">White-rot fungus</name>
    <name type="synonym">Peniophora gigantea</name>
    <dbReference type="NCBI Taxonomy" id="745531"/>
    <lineage>
        <taxon>Eukaryota</taxon>
        <taxon>Fungi</taxon>
        <taxon>Dikarya</taxon>
        <taxon>Basidiomycota</taxon>
        <taxon>Agaricomycotina</taxon>
        <taxon>Agaricomycetes</taxon>
        <taxon>Polyporales</taxon>
        <taxon>Phanerochaetaceae</taxon>
        <taxon>Phlebiopsis</taxon>
    </lineage>
</organism>